<dbReference type="Gene3D" id="3.90.245.10">
    <property type="entry name" value="Ribonucleoside hydrolase-like"/>
    <property type="match status" value="1"/>
</dbReference>
<dbReference type="GO" id="GO:0006152">
    <property type="term" value="P:purine nucleoside catabolic process"/>
    <property type="evidence" value="ECO:0007669"/>
    <property type="project" value="TreeGrafter"/>
</dbReference>
<dbReference type="RefSeq" id="WP_237249114.1">
    <property type="nucleotide sequence ID" value="NZ_JACBZP010000001.1"/>
</dbReference>
<evidence type="ECO:0000313" key="4">
    <source>
        <dbReference type="EMBL" id="NYI67384.1"/>
    </source>
</evidence>
<keyword evidence="2 4" id="KW-0326">Glycosidase</keyword>
<dbReference type="GO" id="GO:0005829">
    <property type="term" value="C:cytosol"/>
    <property type="evidence" value="ECO:0007669"/>
    <property type="project" value="TreeGrafter"/>
</dbReference>
<dbReference type="SUPFAM" id="SSF53590">
    <property type="entry name" value="Nucleoside hydrolase"/>
    <property type="match status" value="1"/>
</dbReference>
<gene>
    <name evidence="4" type="ORF">BJY26_001690</name>
</gene>
<proteinExistence type="predicted"/>
<name>A0A7Z0AAE6_9MICO</name>
<dbReference type="AlphaFoldDB" id="A0A7Z0AAE6"/>
<evidence type="ECO:0000256" key="2">
    <source>
        <dbReference type="ARBA" id="ARBA00023295"/>
    </source>
</evidence>
<dbReference type="EMBL" id="JACBZP010000001">
    <property type="protein sequence ID" value="NYI67384.1"/>
    <property type="molecule type" value="Genomic_DNA"/>
</dbReference>
<dbReference type="InterPro" id="IPR036452">
    <property type="entry name" value="Ribo_hydro-like"/>
</dbReference>
<dbReference type="GO" id="GO:0008477">
    <property type="term" value="F:purine nucleosidase activity"/>
    <property type="evidence" value="ECO:0007669"/>
    <property type="project" value="UniProtKB-EC"/>
</dbReference>
<evidence type="ECO:0000256" key="1">
    <source>
        <dbReference type="ARBA" id="ARBA00022801"/>
    </source>
</evidence>
<dbReference type="Pfam" id="PF01156">
    <property type="entry name" value="IU_nuc_hydro"/>
    <property type="match status" value="1"/>
</dbReference>
<evidence type="ECO:0000313" key="5">
    <source>
        <dbReference type="Proteomes" id="UP000539111"/>
    </source>
</evidence>
<sequence length="348" mass="36837">MTHLVMDVDTGIDDSLALLYLLGDSRAQLEAIVCTAGNVPARQVADNTLGWLALAGAGAIEVALGAEVPLSQPLQTTEDTHGPLGVGYAELPPHGRTISGRHAASVWSEAARSHPGEVTGLVTGPLTNLALAVQLDPELPQLLGRLVVMGGALNHPGNTRPTVEWNTAVDPDAAKIVFDRFAGLPAERRPILCPLDLTERIVMTSAHVERLAAASGCAAPERILPSDDRGRRSSADVELIRQLSDAIRFYMEFHRDMGQGFIAHMHDPFAAAVALDPGRAQYRPATLDVELAGRLTRGQIVADWPGPSGAGIWGRPPNADVAADTDPEAFFDALIERIAAVALDGPAR</sequence>
<keyword evidence="1 4" id="KW-0378">Hydrolase</keyword>
<evidence type="ECO:0000259" key="3">
    <source>
        <dbReference type="Pfam" id="PF01156"/>
    </source>
</evidence>
<protein>
    <submittedName>
        <fullName evidence="4">Purine nucleosidase</fullName>
        <ecNumber evidence="4">3.2.2.1</ecNumber>
    </submittedName>
</protein>
<organism evidence="4 5">
    <name type="scientific">Spelaeicoccus albus</name>
    <dbReference type="NCBI Taxonomy" id="1280376"/>
    <lineage>
        <taxon>Bacteria</taxon>
        <taxon>Bacillati</taxon>
        <taxon>Actinomycetota</taxon>
        <taxon>Actinomycetes</taxon>
        <taxon>Micrococcales</taxon>
        <taxon>Brevibacteriaceae</taxon>
        <taxon>Spelaeicoccus</taxon>
    </lineage>
</organism>
<dbReference type="Proteomes" id="UP000539111">
    <property type="component" value="Unassembled WGS sequence"/>
</dbReference>
<dbReference type="PANTHER" id="PTHR12304">
    <property type="entry name" value="INOSINE-URIDINE PREFERRING NUCLEOSIDE HYDROLASE"/>
    <property type="match status" value="1"/>
</dbReference>
<keyword evidence="5" id="KW-1185">Reference proteome</keyword>
<feature type="domain" description="Inosine/uridine-preferring nucleoside hydrolase" evidence="3">
    <location>
        <begin position="4"/>
        <end position="332"/>
    </location>
</feature>
<dbReference type="EC" id="3.2.2.1" evidence="4"/>
<accession>A0A7Z0AAE6</accession>
<reference evidence="4 5" key="1">
    <citation type="submission" date="2020-07" db="EMBL/GenBank/DDBJ databases">
        <title>Sequencing the genomes of 1000 actinobacteria strains.</title>
        <authorList>
            <person name="Klenk H.-P."/>
        </authorList>
    </citation>
    <scope>NUCLEOTIDE SEQUENCE [LARGE SCALE GENOMIC DNA]</scope>
    <source>
        <strain evidence="4 5">DSM 26341</strain>
    </source>
</reference>
<dbReference type="InterPro" id="IPR001910">
    <property type="entry name" value="Inosine/uridine_hydrolase_dom"/>
</dbReference>
<comment type="caution">
    <text evidence="4">The sequence shown here is derived from an EMBL/GenBank/DDBJ whole genome shotgun (WGS) entry which is preliminary data.</text>
</comment>
<dbReference type="PANTHER" id="PTHR12304:SF4">
    <property type="entry name" value="URIDINE NUCLEOSIDASE"/>
    <property type="match status" value="1"/>
</dbReference>
<dbReference type="InterPro" id="IPR023186">
    <property type="entry name" value="IUNH"/>
</dbReference>